<proteinExistence type="predicted"/>
<dbReference type="EMBL" id="FNSV01000001">
    <property type="protein sequence ID" value="SEB29354.1"/>
    <property type="molecule type" value="Genomic_DNA"/>
</dbReference>
<evidence type="ECO:0000313" key="2">
    <source>
        <dbReference type="Proteomes" id="UP000183561"/>
    </source>
</evidence>
<organism evidence="1 2">
    <name type="scientific">Rhodococcus koreensis</name>
    <dbReference type="NCBI Taxonomy" id="99653"/>
    <lineage>
        <taxon>Bacteria</taxon>
        <taxon>Bacillati</taxon>
        <taxon>Actinomycetota</taxon>
        <taxon>Actinomycetes</taxon>
        <taxon>Mycobacteriales</taxon>
        <taxon>Nocardiaceae</taxon>
        <taxon>Rhodococcus</taxon>
    </lineage>
</organism>
<dbReference type="RefSeq" id="WP_072949821.1">
    <property type="nucleotide sequence ID" value="NZ_FNSV01000001.1"/>
</dbReference>
<dbReference type="Proteomes" id="UP000183561">
    <property type="component" value="Unassembled WGS sequence"/>
</dbReference>
<protein>
    <submittedName>
        <fullName evidence="1">Uncharacterized protein</fullName>
    </submittedName>
</protein>
<sequence length="219" mass="25437">MEPQSEETIEQVEGIDVTIADETHRILVEWIGLDPTSPQDLERIDREALRLQQMTESASGPLETQAHEQWAEANQGLTPTYWNVVQAKESAWRAAREMILAEELYPQVTPEIAARRTEFEAWADNQIEAEQDRARREHDPDRWKSLNVRPMPVAEQIVHRVWLDRQAWFQQLGRALVAQRIEDNQPVPMTAYDPVADELAEMIDEEIRRNPPEDPNLPF</sequence>
<accession>A0A1H4I5I6</accession>
<name>A0A1H4I5I6_9NOCA</name>
<reference evidence="2" key="1">
    <citation type="submission" date="2016-10" db="EMBL/GenBank/DDBJ databases">
        <authorList>
            <person name="Varghese N."/>
            <person name="Submissions S."/>
        </authorList>
    </citation>
    <scope>NUCLEOTIDE SEQUENCE [LARGE SCALE GENOMIC DNA]</scope>
    <source>
        <strain evidence="2">DSM 44498</strain>
    </source>
</reference>
<keyword evidence="2" id="KW-1185">Reference proteome</keyword>
<dbReference type="AlphaFoldDB" id="A0A1H4I5I6"/>
<gene>
    <name evidence="1" type="ORF">SAMN04490239_0077</name>
</gene>
<evidence type="ECO:0000313" key="1">
    <source>
        <dbReference type="EMBL" id="SEB29354.1"/>
    </source>
</evidence>